<evidence type="ECO:0000256" key="1">
    <source>
        <dbReference type="ARBA" id="ARBA00009437"/>
    </source>
</evidence>
<dbReference type="Gene3D" id="1.10.10.10">
    <property type="entry name" value="Winged helix-like DNA-binding domain superfamily/Winged helix DNA-binding domain"/>
    <property type="match status" value="1"/>
</dbReference>
<name>A0ABX0FFM2_9BURK</name>
<reference evidence="7" key="2">
    <citation type="submission" date="2023-07" db="EMBL/GenBank/DDBJ databases">
        <title>Duganella aceri sp. nov., isolated from tree sap.</title>
        <authorList>
            <person name="Kim I.S."/>
        </authorList>
    </citation>
    <scope>NUCLEOTIDE SEQUENCE [LARGE SCALE GENOMIC DNA]</scope>
    <source>
        <strain evidence="7">SAP-35</strain>
    </source>
</reference>
<dbReference type="CDD" id="cd08422">
    <property type="entry name" value="PBP2_CrgA_like"/>
    <property type="match status" value="1"/>
</dbReference>
<dbReference type="Gene3D" id="3.40.190.290">
    <property type="match status" value="1"/>
</dbReference>
<evidence type="ECO:0000256" key="4">
    <source>
        <dbReference type="ARBA" id="ARBA00023163"/>
    </source>
</evidence>
<dbReference type="PROSITE" id="PS50931">
    <property type="entry name" value="HTH_LYSR"/>
    <property type="match status" value="1"/>
</dbReference>
<dbReference type="SUPFAM" id="SSF53850">
    <property type="entry name" value="Periplasmic binding protein-like II"/>
    <property type="match status" value="1"/>
</dbReference>
<dbReference type="RefSeq" id="WP_166098593.1">
    <property type="nucleotide sequence ID" value="NZ_JAADJT010000001.1"/>
</dbReference>
<dbReference type="PANTHER" id="PTHR30537">
    <property type="entry name" value="HTH-TYPE TRANSCRIPTIONAL REGULATOR"/>
    <property type="match status" value="1"/>
</dbReference>
<evidence type="ECO:0000313" key="6">
    <source>
        <dbReference type="EMBL" id="NGZ83349.1"/>
    </source>
</evidence>
<keyword evidence="2" id="KW-0805">Transcription regulation</keyword>
<dbReference type="SUPFAM" id="SSF46785">
    <property type="entry name" value="Winged helix' DNA-binding domain"/>
    <property type="match status" value="1"/>
</dbReference>
<dbReference type="Proteomes" id="UP000666369">
    <property type="component" value="Unassembled WGS sequence"/>
</dbReference>
<dbReference type="InterPro" id="IPR058163">
    <property type="entry name" value="LysR-type_TF_proteobact-type"/>
</dbReference>
<accession>A0ABX0FFM2</accession>
<evidence type="ECO:0000256" key="2">
    <source>
        <dbReference type="ARBA" id="ARBA00023015"/>
    </source>
</evidence>
<evidence type="ECO:0000259" key="5">
    <source>
        <dbReference type="PROSITE" id="PS50931"/>
    </source>
</evidence>
<evidence type="ECO:0000256" key="3">
    <source>
        <dbReference type="ARBA" id="ARBA00023125"/>
    </source>
</evidence>
<dbReference type="PANTHER" id="PTHR30537:SF5">
    <property type="entry name" value="HTH-TYPE TRANSCRIPTIONAL ACTIVATOR TTDR-RELATED"/>
    <property type="match status" value="1"/>
</dbReference>
<dbReference type="InterPro" id="IPR036388">
    <property type="entry name" value="WH-like_DNA-bd_sf"/>
</dbReference>
<evidence type="ECO:0000313" key="7">
    <source>
        <dbReference type="Proteomes" id="UP000666369"/>
    </source>
</evidence>
<comment type="similarity">
    <text evidence="1">Belongs to the LysR transcriptional regulatory family.</text>
</comment>
<dbReference type="InterPro" id="IPR005119">
    <property type="entry name" value="LysR_subst-bd"/>
</dbReference>
<sequence>MNDRFQELMVFVRAADTGSFSATARDLGLSQPSVSRIVSELETRLGIKLLLRSTRRIVPTEAGVAFLRKARQILYDLEDADESARGIDSLRGVLRVALPSVLCIKILIPGLPLFLKDHPQLKIEFLTSDNMQDLVADGVDVAIRFGKMSDSGFGARKLASLERMLVASPAYLAERGAPQAPAELAQHDLIVGPLVAANWPWSFERDGKTDTIKVEPRFLLNSAEAAIASACHGLGLARAATLMCRDELASGQLVPALPGYKLEPVDLHAVYPAGRTPSQKVRLFTSFLSQLL</sequence>
<gene>
    <name evidence="6" type="ORF">GW587_03620</name>
</gene>
<dbReference type="Pfam" id="PF00126">
    <property type="entry name" value="HTH_1"/>
    <property type="match status" value="1"/>
</dbReference>
<dbReference type="Pfam" id="PF03466">
    <property type="entry name" value="LysR_substrate"/>
    <property type="match status" value="1"/>
</dbReference>
<dbReference type="InterPro" id="IPR036390">
    <property type="entry name" value="WH_DNA-bd_sf"/>
</dbReference>
<proteinExistence type="inferred from homology"/>
<reference evidence="6 7" key="1">
    <citation type="submission" date="2020-01" db="EMBL/GenBank/DDBJ databases">
        <authorList>
            <person name="Lee S.D."/>
        </authorList>
    </citation>
    <scope>NUCLEOTIDE SEQUENCE [LARGE SCALE GENOMIC DNA]</scope>
    <source>
        <strain evidence="6 7">SAP-35</strain>
    </source>
</reference>
<dbReference type="InterPro" id="IPR000847">
    <property type="entry name" value="LysR_HTH_N"/>
</dbReference>
<keyword evidence="7" id="KW-1185">Reference proteome</keyword>
<keyword evidence="4" id="KW-0804">Transcription</keyword>
<dbReference type="PRINTS" id="PR00039">
    <property type="entry name" value="HTHLYSR"/>
</dbReference>
<dbReference type="EMBL" id="JAADJT010000001">
    <property type="protein sequence ID" value="NGZ83349.1"/>
    <property type="molecule type" value="Genomic_DNA"/>
</dbReference>
<feature type="domain" description="HTH lysR-type" evidence="5">
    <location>
        <begin position="1"/>
        <end position="60"/>
    </location>
</feature>
<keyword evidence="3" id="KW-0238">DNA-binding</keyword>
<organism evidence="6 7">
    <name type="scientific">Duganella aceris</name>
    <dbReference type="NCBI Taxonomy" id="2703883"/>
    <lineage>
        <taxon>Bacteria</taxon>
        <taxon>Pseudomonadati</taxon>
        <taxon>Pseudomonadota</taxon>
        <taxon>Betaproteobacteria</taxon>
        <taxon>Burkholderiales</taxon>
        <taxon>Oxalobacteraceae</taxon>
        <taxon>Telluria group</taxon>
        <taxon>Duganella</taxon>
    </lineage>
</organism>
<comment type="caution">
    <text evidence="6">The sequence shown here is derived from an EMBL/GenBank/DDBJ whole genome shotgun (WGS) entry which is preliminary data.</text>
</comment>
<protein>
    <submittedName>
        <fullName evidence="6">LysR family transcriptional regulator</fullName>
    </submittedName>
</protein>